<organism evidence="7 8">
    <name type="scientific">Pseudonocardia halophobica</name>
    <dbReference type="NCBI Taxonomy" id="29401"/>
    <lineage>
        <taxon>Bacteria</taxon>
        <taxon>Bacillati</taxon>
        <taxon>Actinomycetota</taxon>
        <taxon>Actinomycetes</taxon>
        <taxon>Pseudonocardiales</taxon>
        <taxon>Pseudonocardiaceae</taxon>
        <taxon>Pseudonocardia</taxon>
    </lineage>
</organism>
<gene>
    <name evidence="7" type="ORF">GCM10017577_49500</name>
</gene>
<keyword evidence="3" id="KW-0560">Oxidoreductase</keyword>
<keyword evidence="8" id="KW-1185">Reference proteome</keyword>
<evidence type="ECO:0000313" key="8">
    <source>
        <dbReference type="Proteomes" id="UP001143463"/>
    </source>
</evidence>
<dbReference type="EMBL" id="BSFQ01000025">
    <property type="protein sequence ID" value="GLL13806.1"/>
    <property type="molecule type" value="Genomic_DNA"/>
</dbReference>
<dbReference type="SUPFAM" id="SSF50692">
    <property type="entry name" value="ADC-like"/>
    <property type="match status" value="1"/>
</dbReference>
<dbReference type="GO" id="GO:0016491">
    <property type="term" value="F:oxidoreductase activity"/>
    <property type="evidence" value="ECO:0007669"/>
    <property type="project" value="UniProtKB-KW"/>
</dbReference>
<dbReference type="SUPFAM" id="SSF53706">
    <property type="entry name" value="Formate dehydrogenase/DMSO reductase, domains 1-3"/>
    <property type="match status" value="1"/>
</dbReference>
<keyword evidence="1" id="KW-0004">4Fe-4S</keyword>
<protein>
    <submittedName>
        <fullName evidence="7">Molybdopterin-binding oxidoreductase</fullName>
    </submittedName>
</protein>
<keyword evidence="2" id="KW-0479">Metal-binding</keyword>
<dbReference type="Gene3D" id="3.40.228.10">
    <property type="entry name" value="Dimethylsulfoxide Reductase, domain 2"/>
    <property type="match status" value="1"/>
</dbReference>
<evidence type="ECO:0000256" key="3">
    <source>
        <dbReference type="ARBA" id="ARBA00023002"/>
    </source>
</evidence>
<dbReference type="InterPro" id="IPR006657">
    <property type="entry name" value="MoPterin_dinucl-bd_dom"/>
</dbReference>
<keyword evidence="4" id="KW-0408">Iron</keyword>
<evidence type="ECO:0000256" key="4">
    <source>
        <dbReference type="ARBA" id="ARBA00023004"/>
    </source>
</evidence>
<dbReference type="Gene3D" id="2.40.40.20">
    <property type="match status" value="1"/>
</dbReference>
<reference evidence="7" key="2">
    <citation type="submission" date="2023-01" db="EMBL/GenBank/DDBJ databases">
        <authorList>
            <person name="Sun Q."/>
            <person name="Evtushenko L."/>
        </authorList>
    </citation>
    <scope>NUCLEOTIDE SEQUENCE</scope>
    <source>
        <strain evidence="7">VKM Ac-1069</strain>
    </source>
</reference>
<dbReference type="Proteomes" id="UP001143463">
    <property type="component" value="Unassembled WGS sequence"/>
</dbReference>
<name>A0A9W6L8L6_9PSEU</name>
<evidence type="ECO:0000256" key="5">
    <source>
        <dbReference type="ARBA" id="ARBA00023014"/>
    </source>
</evidence>
<dbReference type="GO" id="GO:0046872">
    <property type="term" value="F:metal ion binding"/>
    <property type="evidence" value="ECO:0007669"/>
    <property type="project" value="UniProtKB-KW"/>
</dbReference>
<dbReference type="GO" id="GO:0043546">
    <property type="term" value="F:molybdopterin cofactor binding"/>
    <property type="evidence" value="ECO:0007669"/>
    <property type="project" value="InterPro"/>
</dbReference>
<dbReference type="Pfam" id="PF00384">
    <property type="entry name" value="Molybdopterin"/>
    <property type="match status" value="1"/>
</dbReference>
<dbReference type="Pfam" id="PF01568">
    <property type="entry name" value="Molydop_binding"/>
    <property type="match status" value="1"/>
</dbReference>
<sequence>MTTDAATRATVRNLAMRTVPRGCPLCEAMCGLTVTLDAEDRVVSVRGDADDVYSRGYLCPKGASLGAVDDDPDRLTRPLVRRAGELREASWEEAFAEVDRLLTPLLAEDRNSVAAYTGNPTGHNVAFTLLAGRLARSLGSIQAYSPATMDQLPQNVTAALLFGEPSSIPVPDLETTDLLVIVGGNPLVSNGSIGAAPDYRGKLKALRARGGRVVVVDPARSATAAAADEHLQIRPGTDLFLFLGILHVLFAEDLVRPRAAAGRLSGLRELREVVAAHPPAAVAEVCGIPPETIARLARELATADRAAVYGRLGTTLNRYGTLTCWALQAVNVLCGHLDRPGGLLFTRPVTGGPTTRKAPKPAHPFTVGRYRTRVSGHSEVLGELPVAALAEEILTPGPGRVRGLVVYAGNLARSLPDSARMQRALTEVEALICVDPYLNETTRYADVILPPPGTLTRDHFDLVLYQYAQRNYARFSTPAREVPDGMLSEWEILLRLCAIYEGRGPHADPDEIDDEIATSLRRSIARSLGAEESEIVAGVPGRGPRRLLDLRIRSGPYGDRFGRDPGGLSLSRLLEFPHGIDLGPLEPRLDEVIRTPSGTIELAPPMILEALARVEVPQPEPGTLLLIGRRDLRSKNSWLHNVSPLAKGKDRSALHVSPADAEAYDLADGGFARVTSAAGEIRVPVRVTDEVAPGVVSLGHGWGHDDPHARLRVAARKPGVNSNTLTDGTVLDPLSGTVQMNAIPVRLART</sequence>
<proteinExistence type="predicted"/>
<dbReference type="RefSeq" id="WP_231498337.1">
    <property type="nucleotide sequence ID" value="NZ_BAAAUZ010000051.1"/>
</dbReference>
<dbReference type="InterPro" id="IPR006963">
    <property type="entry name" value="Mopterin_OxRdtase_4Fe-4S_dom"/>
</dbReference>
<dbReference type="InterPro" id="IPR006656">
    <property type="entry name" value="Mopterin_OxRdtase"/>
</dbReference>
<evidence type="ECO:0000256" key="2">
    <source>
        <dbReference type="ARBA" id="ARBA00022723"/>
    </source>
</evidence>
<dbReference type="InterPro" id="IPR050123">
    <property type="entry name" value="Prok_molybdopt-oxidoreductase"/>
</dbReference>
<keyword evidence="5" id="KW-0411">Iron-sulfur</keyword>
<dbReference type="GO" id="GO:0016020">
    <property type="term" value="C:membrane"/>
    <property type="evidence" value="ECO:0007669"/>
    <property type="project" value="TreeGrafter"/>
</dbReference>
<dbReference type="AlphaFoldDB" id="A0A9W6L8L6"/>
<feature type="domain" description="4Fe-4S Mo/W bis-MGD-type" evidence="6">
    <location>
        <begin position="16"/>
        <end position="73"/>
    </location>
</feature>
<evidence type="ECO:0000313" key="7">
    <source>
        <dbReference type="EMBL" id="GLL13806.1"/>
    </source>
</evidence>
<comment type="caution">
    <text evidence="7">The sequence shown here is derived from an EMBL/GenBank/DDBJ whole genome shotgun (WGS) entry which is preliminary data.</text>
</comment>
<evidence type="ECO:0000259" key="6">
    <source>
        <dbReference type="PROSITE" id="PS51669"/>
    </source>
</evidence>
<dbReference type="PROSITE" id="PS51669">
    <property type="entry name" value="4FE4S_MOW_BIS_MGD"/>
    <property type="match status" value="1"/>
</dbReference>
<accession>A0A9W6L8L6</accession>
<dbReference type="Gene3D" id="3.40.50.740">
    <property type="match status" value="1"/>
</dbReference>
<dbReference type="GO" id="GO:0051539">
    <property type="term" value="F:4 iron, 4 sulfur cluster binding"/>
    <property type="evidence" value="ECO:0007669"/>
    <property type="project" value="UniProtKB-KW"/>
</dbReference>
<dbReference type="Pfam" id="PF04879">
    <property type="entry name" value="Molybdop_Fe4S4"/>
    <property type="match status" value="1"/>
</dbReference>
<dbReference type="SMART" id="SM00926">
    <property type="entry name" value="Molybdop_Fe4S4"/>
    <property type="match status" value="1"/>
</dbReference>
<dbReference type="InterPro" id="IPR009010">
    <property type="entry name" value="Asp_de-COase-like_dom_sf"/>
</dbReference>
<evidence type="ECO:0000256" key="1">
    <source>
        <dbReference type="ARBA" id="ARBA00022485"/>
    </source>
</evidence>
<dbReference type="PANTHER" id="PTHR43105:SF9">
    <property type="entry name" value="NADPH-FE(3+) OXIDOREDUCTASE SUBUNIT ALPHA"/>
    <property type="match status" value="1"/>
</dbReference>
<dbReference type="PANTHER" id="PTHR43105">
    <property type="entry name" value="RESPIRATORY NITRATE REDUCTASE"/>
    <property type="match status" value="1"/>
</dbReference>
<reference evidence="7" key="1">
    <citation type="journal article" date="2014" name="Int. J. Syst. Evol. Microbiol.">
        <title>Complete genome sequence of Corynebacterium casei LMG S-19264T (=DSM 44701T), isolated from a smear-ripened cheese.</title>
        <authorList>
            <consortium name="US DOE Joint Genome Institute (JGI-PGF)"/>
            <person name="Walter F."/>
            <person name="Albersmeier A."/>
            <person name="Kalinowski J."/>
            <person name="Ruckert C."/>
        </authorList>
    </citation>
    <scope>NUCLEOTIDE SEQUENCE</scope>
    <source>
        <strain evidence="7">VKM Ac-1069</strain>
    </source>
</reference>
<dbReference type="Gene3D" id="2.20.25.90">
    <property type="entry name" value="ADC-like domains"/>
    <property type="match status" value="1"/>
</dbReference>